<feature type="compositionally biased region" description="Basic and acidic residues" evidence="1">
    <location>
        <begin position="262"/>
        <end position="271"/>
    </location>
</feature>
<evidence type="ECO:0000313" key="2">
    <source>
        <dbReference type="EMBL" id="PMD66616.1"/>
    </source>
</evidence>
<name>A0A2J6TUD3_9HELO</name>
<feature type="compositionally biased region" description="Low complexity" evidence="1">
    <location>
        <begin position="275"/>
        <end position="284"/>
    </location>
</feature>
<dbReference type="InParanoid" id="A0A2J6TUD3"/>
<evidence type="ECO:0008006" key="4">
    <source>
        <dbReference type="Google" id="ProtNLM"/>
    </source>
</evidence>
<organism evidence="2 3">
    <name type="scientific">Hyaloscypha bicolor E</name>
    <dbReference type="NCBI Taxonomy" id="1095630"/>
    <lineage>
        <taxon>Eukaryota</taxon>
        <taxon>Fungi</taxon>
        <taxon>Dikarya</taxon>
        <taxon>Ascomycota</taxon>
        <taxon>Pezizomycotina</taxon>
        <taxon>Leotiomycetes</taxon>
        <taxon>Helotiales</taxon>
        <taxon>Hyaloscyphaceae</taxon>
        <taxon>Hyaloscypha</taxon>
        <taxon>Hyaloscypha bicolor</taxon>
    </lineage>
</organism>
<dbReference type="GeneID" id="36590433"/>
<dbReference type="Proteomes" id="UP000235371">
    <property type="component" value="Unassembled WGS sequence"/>
</dbReference>
<reference evidence="2 3" key="1">
    <citation type="submission" date="2016-04" db="EMBL/GenBank/DDBJ databases">
        <title>A degradative enzymes factory behind the ericoid mycorrhizal symbiosis.</title>
        <authorList>
            <consortium name="DOE Joint Genome Institute"/>
            <person name="Martino E."/>
            <person name="Morin E."/>
            <person name="Grelet G."/>
            <person name="Kuo A."/>
            <person name="Kohler A."/>
            <person name="Daghino S."/>
            <person name="Barry K."/>
            <person name="Choi C."/>
            <person name="Cichocki N."/>
            <person name="Clum A."/>
            <person name="Copeland A."/>
            <person name="Hainaut M."/>
            <person name="Haridas S."/>
            <person name="Labutti K."/>
            <person name="Lindquist E."/>
            <person name="Lipzen A."/>
            <person name="Khouja H.-R."/>
            <person name="Murat C."/>
            <person name="Ohm R."/>
            <person name="Olson A."/>
            <person name="Spatafora J."/>
            <person name="Veneault-Fourrey C."/>
            <person name="Henrissat B."/>
            <person name="Grigoriev I."/>
            <person name="Martin F."/>
            <person name="Perotto S."/>
        </authorList>
    </citation>
    <scope>NUCLEOTIDE SEQUENCE [LARGE SCALE GENOMIC DNA]</scope>
    <source>
        <strain evidence="2 3">E</strain>
    </source>
</reference>
<feature type="region of interest" description="Disordered" evidence="1">
    <location>
        <begin position="262"/>
        <end position="303"/>
    </location>
</feature>
<dbReference type="OrthoDB" id="3558044at2759"/>
<dbReference type="EMBL" id="KZ613743">
    <property type="protein sequence ID" value="PMD66616.1"/>
    <property type="molecule type" value="Genomic_DNA"/>
</dbReference>
<accession>A0A2J6TUD3</accession>
<keyword evidence="3" id="KW-1185">Reference proteome</keyword>
<evidence type="ECO:0000256" key="1">
    <source>
        <dbReference type="SAM" id="MobiDB-lite"/>
    </source>
</evidence>
<dbReference type="AlphaFoldDB" id="A0A2J6TUD3"/>
<protein>
    <recommendedName>
        <fullName evidence="4">Fibrous sheath-interacting protein 1</fullName>
    </recommendedName>
</protein>
<evidence type="ECO:0000313" key="3">
    <source>
        <dbReference type="Proteomes" id="UP000235371"/>
    </source>
</evidence>
<sequence>MSTHSRQDFDENEELDKILQDLNISGNISLRITIKSETKAEAKASEQKLIEETEEWNEILQDLDIARESQQRHLEDQIAQILILDQQRQIILDKFTRLEEDQQSAEEEDDPKRIEENGRRTMQTIMMLQATYAFDHRNAFFSQFEETENLRSLQQIKERLPNSEHERNGGLEEDWAFAECQKEEEIGETASEIDFMGFESEDGGAPIAVVTKCDIQDCQKCEADRANIRLESLDSSTHFDGGAIIPVITECHDTDCKEDSAARSNIEKVGDDSSSDSSTDSDGGVLLSPFSDSETKNAKDRHTHNMKTLMTLGLDAAERHLSQVY</sequence>
<dbReference type="RefSeq" id="XP_024743520.1">
    <property type="nucleotide sequence ID" value="XM_024882356.1"/>
</dbReference>
<gene>
    <name evidence="2" type="ORF">K444DRAFT_624107</name>
</gene>
<proteinExistence type="predicted"/>